<dbReference type="EMBL" id="JAMYWD010000011">
    <property type="protein sequence ID" value="KAJ4956010.1"/>
    <property type="molecule type" value="Genomic_DNA"/>
</dbReference>
<accession>A0A9Q0GYQ1</accession>
<proteinExistence type="predicted"/>
<organism evidence="2 3">
    <name type="scientific">Protea cynaroides</name>
    <dbReference type="NCBI Taxonomy" id="273540"/>
    <lineage>
        <taxon>Eukaryota</taxon>
        <taxon>Viridiplantae</taxon>
        <taxon>Streptophyta</taxon>
        <taxon>Embryophyta</taxon>
        <taxon>Tracheophyta</taxon>
        <taxon>Spermatophyta</taxon>
        <taxon>Magnoliopsida</taxon>
        <taxon>Proteales</taxon>
        <taxon>Proteaceae</taxon>
        <taxon>Protea</taxon>
    </lineage>
</organism>
<dbReference type="AlphaFoldDB" id="A0A9Q0GYQ1"/>
<gene>
    <name evidence="2" type="ORF">NE237_012793</name>
</gene>
<evidence type="ECO:0000256" key="1">
    <source>
        <dbReference type="SAM" id="MobiDB-lite"/>
    </source>
</evidence>
<evidence type="ECO:0000313" key="3">
    <source>
        <dbReference type="Proteomes" id="UP001141806"/>
    </source>
</evidence>
<sequence length="112" mass="12753">MLRCEAVVDGDNDSGKFTSESTAEEVVGFTIGAEERESSAVEEDDDWETDISRGFHWCEEAKRRMHFRKMVDAPNLRRVQLLLLFLCPIITLDERSGNPLSISSFAQYDTFS</sequence>
<keyword evidence="3" id="KW-1185">Reference proteome</keyword>
<reference evidence="2" key="1">
    <citation type="journal article" date="2023" name="Plant J.">
        <title>The genome of the king protea, Protea cynaroides.</title>
        <authorList>
            <person name="Chang J."/>
            <person name="Duong T.A."/>
            <person name="Schoeman C."/>
            <person name="Ma X."/>
            <person name="Roodt D."/>
            <person name="Barker N."/>
            <person name="Li Z."/>
            <person name="Van de Peer Y."/>
            <person name="Mizrachi E."/>
        </authorList>
    </citation>
    <scope>NUCLEOTIDE SEQUENCE</scope>
    <source>
        <tissue evidence="2">Young leaves</tissue>
    </source>
</reference>
<comment type="caution">
    <text evidence="2">The sequence shown here is derived from an EMBL/GenBank/DDBJ whole genome shotgun (WGS) entry which is preliminary data.</text>
</comment>
<evidence type="ECO:0000313" key="2">
    <source>
        <dbReference type="EMBL" id="KAJ4956010.1"/>
    </source>
</evidence>
<protein>
    <submittedName>
        <fullName evidence="2">Uncharacterized protein</fullName>
    </submittedName>
</protein>
<feature type="region of interest" description="Disordered" evidence="1">
    <location>
        <begin position="1"/>
        <end position="21"/>
    </location>
</feature>
<dbReference type="Proteomes" id="UP001141806">
    <property type="component" value="Unassembled WGS sequence"/>
</dbReference>
<name>A0A9Q0GYQ1_9MAGN</name>